<dbReference type="AlphaFoldDB" id="A0A2K8KLN4"/>
<evidence type="ECO:0000256" key="1">
    <source>
        <dbReference type="ARBA" id="ARBA00012344"/>
    </source>
</evidence>
<dbReference type="SUPFAM" id="SSF110857">
    <property type="entry name" value="Gamma-glutamyl cyclotransferase-like"/>
    <property type="match status" value="1"/>
</dbReference>
<accession>A0A2K8KLN4</accession>
<dbReference type="GO" id="GO:0006751">
    <property type="term" value="P:glutathione catabolic process"/>
    <property type="evidence" value="ECO:0007669"/>
    <property type="project" value="InterPro"/>
</dbReference>
<dbReference type="EMBL" id="CP011797">
    <property type="protein sequence ID" value="ATX75800.1"/>
    <property type="molecule type" value="Genomic_DNA"/>
</dbReference>
<evidence type="ECO:0000313" key="3">
    <source>
        <dbReference type="EMBL" id="ATX75800.1"/>
    </source>
</evidence>
<dbReference type="InterPro" id="IPR013024">
    <property type="entry name" value="GGCT-like"/>
</dbReference>
<dbReference type="Gene3D" id="3.10.490.10">
    <property type="entry name" value="Gamma-glutamyl cyclotransferase-like"/>
    <property type="match status" value="1"/>
</dbReference>
<dbReference type="PANTHER" id="PTHR12192:SF2">
    <property type="entry name" value="GLUTATHIONE-SPECIFIC GAMMA-GLUTAMYLCYCLOTRANSFERASE 2"/>
    <property type="match status" value="1"/>
</dbReference>
<gene>
    <name evidence="3" type="primary">chaC</name>
    <name evidence="3" type="ORF">REIFOR_00632</name>
</gene>
<dbReference type="OrthoDB" id="9795692at2"/>
<dbReference type="InterPro" id="IPR036568">
    <property type="entry name" value="GGCT-like_sf"/>
</dbReference>
<keyword evidence="4" id="KW-1185">Reference proteome</keyword>
<dbReference type="Pfam" id="PF04752">
    <property type="entry name" value="ChaC"/>
    <property type="match status" value="1"/>
</dbReference>
<dbReference type="GO" id="GO:0061928">
    <property type="term" value="F:glutathione specific gamma-glutamylcyclotransferase activity"/>
    <property type="evidence" value="ECO:0007669"/>
    <property type="project" value="UniProtKB-EC"/>
</dbReference>
<protein>
    <recommendedName>
        <fullName evidence="1">glutathione-specific gamma-glutamylcyclotransferase</fullName>
        <ecNumber evidence="1">4.3.2.7</ecNumber>
    </recommendedName>
</protein>
<reference evidence="3 4" key="1">
    <citation type="journal article" date="2017" name="Environ. Microbiol.">
        <title>Genomic and physiological analyses of 'Reinekea forsetii' reveal a versatile opportunistic lifestyle during spring algae blooms.</title>
        <authorList>
            <person name="Avci B."/>
            <person name="Hahnke R.L."/>
            <person name="Chafee M."/>
            <person name="Fischer T."/>
            <person name="Gruber-Vodicka H."/>
            <person name="Tegetmeyer H.E."/>
            <person name="Harder J."/>
            <person name="Fuchs B.M."/>
            <person name="Amann R.I."/>
            <person name="Teeling H."/>
        </authorList>
    </citation>
    <scope>NUCLEOTIDE SEQUENCE [LARGE SCALE GENOMIC DNA]</scope>
    <source>
        <strain evidence="3 4">Hel1_31_D35</strain>
    </source>
</reference>
<evidence type="ECO:0000256" key="2">
    <source>
        <dbReference type="ARBA" id="ARBA00023239"/>
    </source>
</evidence>
<sequence length="224" mass="25111">MPWHQANNRIKQLVDSDIDIDHSSLLTDVLRTMGLKPEDRVRYFAYGSQIWAPCFEHSHQAVATVDDFRREYCVLSYLYRGTDRHPGLVLGLQGQPGAQVQGMVFEISVQDLASIFKQEMLTNVYYPAWVVTRSQSEPTPDSAAAPTKQPPERALTFIARGCSDHCVRLSLAQQADLILSAEGARGSSLAYFQQTQHALQQAGVPDEQLSELEQLINQRLAEHS</sequence>
<dbReference type="CDD" id="cd06661">
    <property type="entry name" value="GGCT_like"/>
    <property type="match status" value="1"/>
</dbReference>
<dbReference type="Proteomes" id="UP000229757">
    <property type="component" value="Chromosome"/>
</dbReference>
<proteinExistence type="predicted"/>
<dbReference type="PANTHER" id="PTHR12192">
    <property type="entry name" value="CATION TRANSPORT PROTEIN CHAC-RELATED"/>
    <property type="match status" value="1"/>
</dbReference>
<keyword evidence="2" id="KW-0456">Lyase</keyword>
<dbReference type="KEGG" id="rfo:REIFOR_00632"/>
<dbReference type="InterPro" id="IPR006840">
    <property type="entry name" value="ChaC"/>
</dbReference>
<dbReference type="EC" id="4.3.2.7" evidence="1"/>
<dbReference type="RefSeq" id="WP_100256184.1">
    <property type="nucleotide sequence ID" value="NZ_CP011797.1"/>
</dbReference>
<name>A0A2K8KLN4_9GAMM</name>
<organism evidence="3 4">
    <name type="scientific">Reinekea forsetii</name>
    <dbReference type="NCBI Taxonomy" id="1336806"/>
    <lineage>
        <taxon>Bacteria</taxon>
        <taxon>Pseudomonadati</taxon>
        <taxon>Pseudomonadota</taxon>
        <taxon>Gammaproteobacteria</taxon>
        <taxon>Oceanospirillales</taxon>
        <taxon>Saccharospirillaceae</taxon>
        <taxon>Reinekea</taxon>
    </lineage>
</organism>
<evidence type="ECO:0000313" key="4">
    <source>
        <dbReference type="Proteomes" id="UP000229757"/>
    </source>
</evidence>
<dbReference type="GO" id="GO:0005737">
    <property type="term" value="C:cytoplasm"/>
    <property type="evidence" value="ECO:0007669"/>
    <property type="project" value="TreeGrafter"/>
</dbReference>